<gene>
    <name evidence="2" type="ORF">DXX93_05780</name>
</gene>
<dbReference type="AlphaFoldDB" id="A0A3E0TNJ5"/>
<comment type="caution">
    <text evidence="2">The sequence shown here is derived from an EMBL/GenBank/DDBJ whole genome shotgun (WGS) entry which is preliminary data.</text>
</comment>
<keyword evidence="1" id="KW-1133">Transmembrane helix</keyword>
<dbReference type="InterPro" id="IPR046168">
    <property type="entry name" value="DUF6170"/>
</dbReference>
<evidence type="ECO:0000313" key="3">
    <source>
        <dbReference type="Proteomes" id="UP000256478"/>
    </source>
</evidence>
<dbReference type="Pfam" id="PF19667">
    <property type="entry name" value="DUF6170"/>
    <property type="match status" value="1"/>
</dbReference>
<proteinExistence type="predicted"/>
<reference evidence="2 3" key="1">
    <citation type="submission" date="2018-08" db="EMBL/GenBank/DDBJ databases">
        <title>Thalassotalea euphylliae genome.</title>
        <authorList>
            <person name="Summers S."/>
            <person name="Rice S.A."/>
            <person name="Freckelton M.L."/>
            <person name="Nedved B.T."/>
            <person name="Hadfield M.G."/>
        </authorList>
    </citation>
    <scope>NUCLEOTIDE SEQUENCE [LARGE SCALE GENOMIC DNA]</scope>
    <source>
        <strain evidence="2 3">H1</strain>
    </source>
</reference>
<keyword evidence="1" id="KW-0472">Membrane</keyword>
<dbReference type="RefSeq" id="WP_116007257.1">
    <property type="nucleotide sequence ID" value="NZ_QUOU01000001.1"/>
</dbReference>
<keyword evidence="1" id="KW-0812">Transmembrane</keyword>
<protein>
    <submittedName>
        <fullName evidence="2">Uncharacterized protein</fullName>
    </submittedName>
</protein>
<evidence type="ECO:0000256" key="1">
    <source>
        <dbReference type="SAM" id="Phobius"/>
    </source>
</evidence>
<accession>A0A3E0TNJ5</accession>
<feature type="transmembrane region" description="Helical" evidence="1">
    <location>
        <begin position="36"/>
        <end position="52"/>
    </location>
</feature>
<dbReference type="OrthoDB" id="6314641at2"/>
<dbReference type="EMBL" id="QUOU01000001">
    <property type="protein sequence ID" value="REL26136.1"/>
    <property type="molecule type" value="Genomic_DNA"/>
</dbReference>
<sequence length="103" mass="11673">MLFSTNQLTELEQFSLTEKHAIMHIAHQHLSVPEKLVLNLIKLLLLIPPFIYLARQDWWALALAALISTAGYVLVMRPVSIHFSKRHLKTAIAKFTANTVNNG</sequence>
<feature type="transmembrane region" description="Helical" evidence="1">
    <location>
        <begin position="58"/>
        <end position="76"/>
    </location>
</feature>
<dbReference type="Proteomes" id="UP000256478">
    <property type="component" value="Unassembled WGS sequence"/>
</dbReference>
<organism evidence="2 3">
    <name type="scientific">Thalassotalea euphylliae</name>
    <dbReference type="NCBI Taxonomy" id="1655234"/>
    <lineage>
        <taxon>Bacteria</taxon>
        <taxon>Pseudomonadati</taxon>
        <taxon>Pseudomonadota</taxon>
        <taxon>Gammaproteobacteria</taxon>
        <taxon>Alteromonadales</taxon>
        <taxon>Colwelliaceae</taxon>
        <taxon>Thalassotalea</taxon>
    </lineage>
</organism>
<name>A0A3E0TNJ5_9GAMM</name>
<evidence type="ECO:0000313" key="2">
    <source>
        <dbReference type="EMBL" id="REL26136.1"/>
    </source>
</evidence>